<dbReference type="Pfam" id="PF25973">
    <property type="entry name" value="BSH_CzcB"/>
    <property type="match status" value="1"/>
</dbReference>
<feature type="region of interest" description="Disordered" evidence="2">
    <location>
        <begin position="103"/>
        <end position="123"/>
    </location>
</feature>
<dbReference type="EMBL" id="CP076136">
    <property type="protein sequence ID" value="QWG21786.1"/>
    <property type="molecule type" value="Genomic_DNA"/>
</dbReference>
<dbReference type="Pfam" id="PF25954">
    <property type="entry name" value="Beta-barrel_RND_2"/>
    <property type="match status" value="1"/>
</dbReference>
<organism evidence="6 7">
    <name type="scientific">Bradyrhizobium sediminis</name>
    <dbReference type="NCBI Taxonomy" id="2840469"/>
    <lineage>
        <taxon>Bacteria</taxon>
        <taxon>Pseudomonadati</taxon>
        <taxon>Pseudomonadota</taxon>
        <taxon>Alphaproteobacteria</taxon>
        <taxon>Hyphomicrobiales</taxon>
        <taxon>Nitrobacteraceae</taxon>
        <taxon>Bradyrhizobium</taxon>
    </lineage>
</organism>
<dbReference type="SUPFAM" id="SSF111369">
    <property type="entry name" value="HlyD-like secretion proteins"/>
    <property type="match status" value="1"/>
</dbReference>
<dbReference type="RefSeq" id="WP_215602506.1">
    <property type="nucleotide sequence ID" value="NZ_CP076136.1"/>
</dbReference>
<evidence type="ECO:0000313" key="6">
    <source>
        <dbReference type="EMBL" id="QWG21786.1"/>
    </source>
</evidence>
<evidence type="ECO:0000259" key="5">
    <source>
        <dbReference type="Pfam" id="PF25973"/>
    </source>
</evidence>
<gene>
    <name evidence="6" type="ORF">KMZ93_17525</name>
</gene>
<evidence type="ECO:0000256" key="2">
    <source>
        <dbReference type="SAM" id="MobiDB-lite"/>
    </source>
</evidence>
<keyword evidence="7" id="KW-1185">Reference proteome</keyword>
<keyword evidence="3" id="KW-0472">Membrane</keyword>
<comment type="similarity">
    <text evidence="1">Belongs to the membrane fusion protein (MFP) (TC 8.A.1) family.</text>
</comment>
<dbReference type="AlphaFoldDB" id="A0A975NW69"/>
<feature type="domain" description="CusB-like beta-barrel" evidence="4">
    <location>
        <begin position="306"/>
        <end position="378"/>
    </location>
</feature>
<dbReference type="PANTHER" id="PTHR30469">
    <property type="entry name" value="MULTIDRUG RESISTANCE PROTEIN MDTA"/>
    <property type="match status" value="1"/>
</dbReference>
<evidence type="ECO:0000256" key="3">
    <source>
        <dbReference type="SAM" id="Phobius"/>
    </source>
</evidence>
<evidence type="ECO:0000313" key="7">
    <source>
        <dbReference type="Proteomes" id="UP000676951"/>
    </source>
</evidence>
<protein>
    <submittedName>
        <fullName evidence="6">Efflux RND transporter periplasmic adaptor subunit</fullName>
    </submittedName>
</protein>
<dbReference type="InterPro" id="IPR006143">
    <property type="entry name" value="RND_pump_MFP"/>
</dbReference>
<sequence>MARHPGDMCKGYRERTGQAITPRPSGPAFRAAGIIEAMTEDKTRLLKSLAIDRSASAAAHVPGGGARWLLAAVAGFVVIAALVVTVFGLPEFRGLRGAEPAVAQSPVDAAPPPPPQQTANRKDAGTLAASGYVVARRKATVAAEITGKVMEVLIEEGMTVTEGQVVARLDSVLAESDLALARSRVEAADAAIGAVTADLKDATLILSRVQTLAQKNYATDADHTKAQARVGVLTAQLRQAQSQRDSARLDAERSASVLDKYKIRAPFSGVVVDRSAQPGEMISPMSVGGFTRTGICTIVDMDSIEVEVDVNEAFIGRVVAGGKVNAVLDAYPDWSIPASVIAIVPTANREKATVRVRIRFEQKDPRILPDMAVKVTFIRDANAGALAPNATASAN</sequence>
<proteinExistence type="inferred from homology"/>
<dbReference type="GO" id="GO:0015562">
    <property type="term" value="F:efflux transmembrane transporter activity"/>
    <property type="evidence" value="ECO:0007669"/>
    <property type="project" value="TreeGrafter"/>
</dbReference>
<keyword evidence="3" id="KW-1133">Transmembrane helix</keyword>
<dbReference type="InterPro" id="IPR058792">
    <property type="entry name" value="Beta-barrel_RND_2"/>
</dbReference>
<dbReference type="InterPro" id="IPR058647">
    <property type="entry name" value="BSH_CzcB-like"/>
</dbReference>
<feature type="transmembrane region" description="Helical" evidence="3">
    <location>
        <begin position="68"/>
        <end position="89"/>
    </location>
</feature>
<dbReference type="Proteomes" id="UP000676951">
    <property type="component" value="Chromosome"/>
</dbReference>
<dbReference type="NCBIfam" id="TIGR01730">
    <property type="entry name" value="RND_mfp"/>
    <property type="match status" value="1"/>
</dbReference>
<accession>A0A975NW69</accession>
<feature type="domain" description="CzcB-like barrel-sandwich hybrid" evidence="5">
    <location>
        <begin position="138"/>
        <end position="284"/>
    </location>
</feature>
<dbReference type="Gene3D" id="2.40.30.170">
    <property type="match status" value="1"/>
</dbReference>
<reference evidence="6 7" key="1">
    <citation type="submission" date="2021-06" db="EMBL/GenBank/DDBJ databases">
        <title>Bradyrhizobium sp. S2-11-4 Genome sequencing.</title>
        <authorList>
            <person name="Jin L."/>
        </authorList>
    </citation>
    <scope>NUCLEOTIDE SEQUENCE [LARGE SCALE GENOMIC DNA]</scope>
    <source>
        <strain evidence="6 7">S2-11-4</strain>
    </source>
</reference>
<dbReference type="Gene3D" id="2.40.50.100">
    <property type="match status" value="1"/>
</dbReference>
<name>A0A975NW69_9BRAD</name>
<evidence type="ECO:0000256" key="1">
    <source>
        <dbReference type="ARBA" id="ARBA00009477"/>
    </source>
</evidence>
<dbReference type="GO" id="GO:1990281">
    <property type="term" value="C:efflux pump complex"/>
    <property type="evidence" value="ECO:0007669"/>
    <property type="project" value="TreeGrafter"/>
</dbReference>
<dbReference type="PANTHER" id="PTHR30469:SF38">
    <property type="entry name" value="HLYD FAMILY SECRETION PROTEIN"/>
    <property type="match status" value="1"/>
</dbReference>
<evidence type="ECO:0000259" key="4">
    <source>
        <dbReference type="Pfam" id="PF25954"/>
    </source>
</evidence>
<keyword evidence="3" id="KW-0812">Transmembrane</keyword>